<dbReference type="AlphaFoldDB" id="A0A2G9R5W2"/>
<sequence>MQTCKGKNIIISSGAERPLELRGPYDVATLYPFKSCECKWITVSRVLCPANSIKLTQY</sequence>
<comment type="similarity">
    <text evidence="2">Belongs to the eukaryotic/archaeal RNase P protein component 3 family.</text>
</comment>
<name>A0A2G9R5W2_AQUCT</name>
<evidence type="ECO:0000256" key="2">
    <source>
        <dbReference type="ARBA" id="ARBA00007331"/>
    </source>
</evidence>
<evidence type="ECO:0000256" key="3">
    <source>
        <dbReference type="ARBA" id="ARBA00022694"/>
    </source>
</evidence>
<dbReference type="InterPro" id="IPR002738">
    <property type="entry name" value="RNase_P_p30"/>
</dbReference>
<dbReference type="GO" id="GO:0008033">
    <property type="term" value="P:tRNA processing"/>
    <property type="evidence" value="ECO:0007669"/>
    <property type="project" value="UniProtKB-KW"/>
</dbReference>
<dbReference type="Gene3D" id="3.20.20.140">
    <property type="entry name" value="Metal-dependent hydrolases"/>
    <property type="match status" value="1"/>
</dbReference>
<accession>A0A2G9R5W2</accession>
<evidence type="ECO:0000313" key="5">
    <source>
        <dbReference type="Proteomes" id="UP000228934"/>
    </source>
</evidence>
<dbReference type="Proteomes" id="UP000228934">
    <property type="component" value="Unassembled WGS sequence"/>
</dbReference>
<dbReference type="GO" id="GO:0003723">
    <property type="term" value="F:RNA binding"/>
    <property type="evidence" value="ECO:0007669"/>
    <property type="project" value="TreeGrafter"/>
</dbReference>
<keyword evidence="5" id="KW-1185">Reference proteome</keyword>
<dbReference type="Pfam" id="PF01876">
    <property type="entry name" value="RNase_P_p30"/>
    <property type="match status" value="1"/>
</dbReference>
<organism evidence="4 5">
    <name type="scientific">Aquarana catesbeiana</name>
    <name type="common">American bullfrog</name>
    <name type="synonym">Rana catesbeiana</name>
    <dbReference type="NCBI Taxonomy" id="8400"/>
    <lineage>
        <taxon>Eukaryota</taxon>
        <taxon>Metazoa</taxon>
        <taxon>Chordata</taxon>
        <taxon>Craniata</taxon>
        <taxon>Vertebrata</taxon>
        <taxon>Euteleostomi</taxon>
        <taxon>Amphibia</taxon>
        <taxon>Batrachia</taxon>
        <taxon>Anura</taxon>
        <taxon>Neobatrachia</taxon>
        <taxon>Ranoidea</taxon>
        <taxon>Ranidae</taxon>
        <taxon>Aquarana</taxon>
    </lineage>
</organism>
<comment type="subcellular location">
    <subcellularLocation>
        <location evidence="1">Nucleus</location>
    </subcellularLocation>
</comment>
<protein>
    <submittedName>
        <fullName evidence="4">Uncharacterized protein</fullName>
    </submittedName>
</protein>
<evidence type="ECO:0000313" key="4">
    <source>
        <dbReference type="EMBL" id="PIO23260.1"/>
    </source>
</evidence>
<dbReference type="OrthoDB" id="17948at2759"/>
<dbReference type="InterPro" id="IPR016195">
    <property type="entry name" value="Pol/histidinol_Pase-like"/>
</dbReference>
<dbReference type="PANTHER" id="PTHR13031">
    <property type="entry name" value="RIBONUCLEASE P SUBUNIT P30"/>
    <property type="match status" value="1"/>
</dbReference>
<dbReference type="EMBL" id="KV965251">
    <property type="protein sequence ID" value="PIO23260.1"/>
    <property type="molecule type" value="Genomic_DNA"/>
</dbReference>
<gene>
    <name evidence="4" type="ORF">AB205_0075130</name>
</gene>
<reference evidence="5" key="1">
    <citation type="journal article" date="2017" name="Nat. Commun.">
        <title>The North American bullfrog draft genome provides insight into hormonal regulation of long noncoding RNA.</title>
        <authorList>
            <person name="Hammond S.A."/>
            <person name="Warren R.L."/>
            <person name="Vandervalk B.P."/>
            <person name="Kucuk E."/>
            <person name="Khan H."/>
            <person name="Gibb E.A."/>
            <person name="Pandoh P."/>
            <person name="Kirk H."/>
            <person name="Zhao Y."/>
            <person name="Jones M."/>
            <person name="Mungall A.J."/>
            <person name="Coope R."/>
            <person name="Pleasance S."/>
            <person name="Moore R.A."/>
            <person name="Holt R.A."/>
            <person name="Round J.M."/>
            <person name="Ohora S."/>
            <person name="Walle B.V."/>
            <person name="Veldhoen N."/>
            <person name="Helbing C.C."/>
            <person name="Birol I."/>
        </authorList>
    </citation>
    <scope>NUCLEOTIDE SEQUENCE [LARGE SCALE GENOMIC DNA]</scope>
</reference>
<keyword evidence="3" id="KW-0819">tRNA processing</keyword>
<dbReference type="PANTHER" id="PTHR13031:SF0">
    <property type="entry name" value="RIBONUCLEASE P PROTEIN SUBUNIT P30"/>
    <property type="match status" value="1"/>
</dbReference>
<dbReference type="SUPFAM" id="SSF89550">
    <property type="entry name" value="PHP domain-like"/>
    <property type="match status" value="1"/>
</dbReference>
<evidence type="ECO:0000256" key="1">
    <source>
        <dbReference type="ARBA" id="ARBA00004123"/>
    </source>
</evidence>
<dbReference type="GO" id="GO:0005655">
    <property type="term" value="C:nucleolar ribonuclease P complex"/>
    <property type="evidence" value="ECO:0007669"/>
    <property type="project" value="TreeGrafter"/>
</dbReference>
<proteinExistence type="inferred from homology"/>